<evidence type="ECO:0000256" key="4">
    <source>
        <dbReference type="ARBA" id="ARBA00012085"/>
    </source>
</evidence>
<name>A0A0K8RQR0_IXORI</name>
<dbReference type="AlphaFoldDB" id="A0A0K8RQR0"/>
<evidence type="ECO:0000313" key="10">
    <source>
        <dbReference type="EMBL" id="JAA73401.1"/>
    </source>
</evidence>
<dbReference type="EMBL" id="GADI01000407">
    <property type="protein sequence ID" value="JAA73401.1"/>
    <property type="molecule type" value="mRNA"/>
</dbReference>
<dbReference type="PIRSF" id="PIRSF001434">
    <property type="entry name" value="CGS"/>
    <property type="match status" value="1"/>
</dbReference>
<evidence type="ECO:0000256" key="5">
    <source>
        <dbReference type="ARBA" id="ARBA00022898"/>
    </source>
</evidence>
<feature type="modified residue" description="N6-(pyridoxal phosphate)lysine" evidence="8">
    <location>
        <position position="246"/>
    </location>
</feature>
<dbReference type="SUPFAM" id="SSF53383">
    <property type="entry name" value="PLP-dependent transferases"/>
    <property type="match status" value="1"/>
</dbReference>
<evidence type="ECO:0000256" key="9">
    <source>
        <dbReference type="RuleBase" id="RU362118"/>
    </source>
</evidence>
<accession>A0A0K8RQR0</accession>
<dbReference type="EC" id="4.4.1.1" evidence="4"/>
<dbReference type="GO" id="GO:0019346">
    <property type="term" value="P:transsulfuration"/>
    <property type="evidence" value="ECO:0007669"/>
    <property type="project" value="InterPro"/>
</dbReference>
<keyword evidence="10" id="KW-0456">Lyase</keyword>
<evidence type="ECO:0000256" key="2">
    <source>
        <dbReference type="ARBA" id="ARBA00005038"/>
    </source>
</evidence>
<evidence type="ECO:0000256" key="3">
    <source>
        <dbReference type="ARBA" id="ARBA00009077"/>
    </source>
</evidence>
<keyword evidence="6" id="KW-0028">Amino-acid biosynthesis</keyword>
<reference evidence="10" key="1">
    <citation type="submission" date="2012-12" db="EMBL/GenBank/DDBJ databases">
        <title>Identification and characterization of a phenylalanine ammonia-lyase gene family in Isatis indigotica Fort.</title>
        <authorList>
            <person name="Liu Q."/>
            <person name="Chen J."/>
            <person name="Zhou X."/>
            <person name="Di P."/>
            <person name="Xiao Y."/>
            <person name="Xuan H."/>
            <person name="Zhang L."/>
            <person name="Chen W."/>
        </authorList>
    </citation>
    <scope>NUCLEOTIDE SEQUENCE</scope>
    <source>
        <tissue evidence="10">Salivary gland</tissue>
    </source>
</reference>
<keyword evidence="6" id="KW-0198">Cysteine biosynthesis</keyword>
<dbReference type="GO" id="GO:0019343">
    <property type="term" value="P:cysteine biosynthetic process via cystathionine"/>
    <property type="evidence" value="ECO:0007669"/>
    <property type="project" value="TreeGrafter"/>
</dbReference>
<dbReference type="FunFam" id="3.90.1150.10:FF:000008">
    <property type="entry name" value="Cystathionine gamma-synthase"/>
    <property type="match status" value="1"/>
</dbReference>
<dbReference type="PROSITE" id="PS00868">
    <property type="entry name" value="CYS_MET_METAB_PP"/>
    <property type="match status" value="1"/>
</dbReference>
<sequence length="434" mass="47847">CVLRRPPTTHCVSCINAELAYVTDRRLRAITKRTLRTSKQQKLIMASEQGHFNTNAVHAGQDPSQWNSRAVVPPISMATTFQQGAPAEHYGFEYSRSGNPTRNCLEECLASLEHAKYALVYASGLAATHNVTHLLNPGDHIVSFDDVYGGTNRLFRGLMVPRGFEVTFVDATDLKKVEAVLRPTTKLVWIETPSNPTMKVVDIKGVCELVKRKCSAIVAVDNTFMSAYFQKPLDLGADISVHSLTKYMNGHSDVVMGAVCTSDAEIHERLRYFQNAAGAVPSPFDCFLVNRGLKTLHVRMERHMENGLKVAKFLSSHPLVEKVLHPGLPSHPQHEIAKRQCSGFSGMVSFYIKGGLAESTSFLKNLEVILLAESLGSIESLAELPAVMTHASVPENQRKELGISDNLVRLSIGIEDSDDLIKDIDQALQKAVQK</sequence>
<dbReference type="Gene3D" id="3.90.1150.10">
    <property type="entry name" value="Aspartate Aminotransferase, domain 1"/>
    <property type="match status" value="1"/>
</dbReference>
<dbReference type="InterPro" id="IPR054542">
    <property type="entry name" value="Cys_met_metab_PP"/>
</dbReference>
<dbReference type="FunFam" id="3.40.640.10:FF:000009">
    <property type="entry name" value="Cystathionine gamma-synthase homolog"/>
    <property type="match status" value="1"/>
</dbReference>
<dbReference type="CDD" id="cd00614">
    <property type="entry name" value="CGS_like"/>
    <property type="match status" value="1"/>
</dbReference>
<dbReference type="GO" id="GO:0030170">
    <property type="term" value="F:pyridoxal phosphate binding"/>
    <property type="evidence" value="ECO:0007669"/>
    <property type="project" value="InterPro"/>
</dbReference>
<dbReference type="UniPathway" id="UPA00136">
    <property type="reaction ID" value="UER00202"/>
</dbReference>
<feature type="non-terminal residue" evidence="10">
    <location>
        <position position="1"/>
    </location>
</feature>
<dbReference type="InterPro" id="IPR015424">
    <property type="entry name" value="PyrdxlP-dep_Trfase"/>
</dbReference>
<dbReference type="GO" id="GO:0004123">
    <property type="term" value="F:cystathionine gamma-lyase activity"/>
    <property type="evidence" value="ECO:0007669"/>
    <property type="project" value="TreeGrafter"/>
</dbReference>
<dbReference type="PANTHER" id="PTHR11808:SF15">
    <property type="entry name" value="CYSTATHIONINE GAMMA-LYASE"/>
    <property type="match status" value="1"/>
</dbReference>
<evidence type="ECO:0000256" key="8">
    <source>
        <dbReference type="PIRSR" id="PIRSR001434-2"/>
    </source>
</evidence>
<evidence type="ECO:0000256" key="7">
    <source>
        <dbReference type="ARBA" id="ARBA00029853"/>
    </source>
</evidence>
<dbReference type="Gene3D" id="3.40.640.10">
    <property type="entry name" value="Type I PLP-dependent aspartate aminotransferase-like (Major domain)"/>
    <property type="match status" value="1"/>
</dbReference>
<comment type="similarity">
    <text evidence="3 9">Belongs to the trans-sulfuration enzymes family.</text>
</comment>
<dbReference type="GO" id="GO:0005737">
    <property type="term" value="C:cytoplasm"/>
    <property type="evidence" value="ECO:0007669"/>
    <property type="project" value="TreeGrafter"/>
</dbReference>
<dbReference type="Pfam" id="PF01053">
    <property type="entry name" value="Cys_Met_Meta_PP"/>
    <property type="match status" value="1"/>
</dbReference>
<keyword evidence="5 8" id="KW-0663">Pyridoxal phosphate</keyword>
<comment type="pathway">
    <text evidence="2">Amino-acid biosynthesis; L-cysteine biosynthesis; L-cysteine from L-homocysteine and L-serine: step 2/2.</text>
</comment>
<dbReference type="PANTHER" id="PTHR11808">
    <property type="entry name" value="TRANS-SULFURATION ENZYME FAMILY MEMBER"/>
    <property type="match status" value="1"/>
</dbReference>
<dbReference type="InterPro" id="IPR000277">
    <property type="entry name" value="Cys/Met-Metab_PyrdxlP-dep_enz"/>
</dbReference>
<protein>
    <recommendedName>
        <fullName evidence="4">cystathionine gamma-lyase</fullName>
        <ecNumber evidence="4">4.4.1.1</ecNumber>
    </recommendedName>
    <alternativeName>
        <fullName evidence="7">Gamma-cystathionase</fullName>
    </alternativeName>
</protein>
<evidence type="ECO:0000256" key="1">
    <source>
        <dbReference type="ARBA" id="ARBA00001933"/>
    </source>
</evidence>
<organism evidence="10">
    <name type="scientific">Ixodes ricinus</name>
    <name type="common">Common tick</name>
    <name type="synonym">Acarus ricinus</name>
    <dbReference type="NCBI Taxonomy" id="34613"/>
    <lineage>
        <taxon>Eukaryota</taxon>
        <taxon>Metazoa</taxon>
        <taxon>Ecdysozoa</taxon>
        <taxon>Arthropoda</taxon>
        <taxon>Chelicerata</taxon>
        <taxon>Arachnida</taxon>
        <taxon>Acari</taxon>
        <taxon>Parasitiformes</taxon>
        <taxon>Ixodida</taxon>
        <taxon>Ixodoidea</taxon>
        <taxon>Ixodidae</taxon>
        <taxon>Ixodinae</taxon>
        <taxon>Ixodes</taxon>
    </lineage>
</organism>
<proteinExistence type="evidence at transcript level"/>
<comment type="cofactor">
    <cofactor evidence="1 9">
        <name>pyridoxal 5'-phosphate</name>
        <dbReference type="ChEBI" id="CHEBI:597326"/>
    </cofactor>
</comment>
<evidence type="ECO:0000256" key="6">
    <source>
        <dbReference type="ARBA" id="ARBA00023192"/>
    </source>
</evidence>
<dbReference type="InterPro" id="IPR015422">
    <property type="entry name" value="PyrdxlP-dep_Trfase_small"/>
</dbReference>
<dbReference type="InterPro" id="IPR015421">
    <property type="entry name" value="PyrdxlP-dep_Trfase_major"/>
</dbReference>